<dbReference type="PANTHER" id="PTHR30212">
    <property type="entry name" value="PROTEIN YIIM"/>
    <property type="match status" value="1"/>
</dbReference>
<evidence type="ECO:0000259" key="2">
    <source>
        <dbReference type="PROSITE" id="PS51340"/>
    </source>
</evidence>
<feature type="region of interest" description="Disordered" evidence="1">
    <location>
        <begin position="22"/>
        <end position="50"/>
    </location>
</feature>
<comment type="caution">
    <text evidence="3">The sequence shown here is derived from an EMBL/GenBank/DDBJ whole genome shotgun (WGS) entry which is preliminary data.</text>
</comment>
<evidence type="ECO:0000256" key="1">
    <source>
        <dbReference type="SAM" id="MobiDB-lite"/>
    </source>
</evidence>
<sequence>MASTRGVVLSVNVGRRRAVAAKSGTSGIDKRPVEGPVEVRAPGPKGVGGSGLSGDHISDTANHGGNDQAVYAYAREDLDGWERELGRDLPNGVFGENLTTSGIDVDGAVIGERWRIGDVVLQVSCPRIPCVTFAVWVGEERWLPRFTRARVPGAYLRVLSPGTLTAGTPVRVTDVPAHGVSVATAFAALTTEPELLPLLRDVPELPREDAEAVARRLERR</sequence>
<dbReference type="Proteomes" id="UP001565927">
    <property type="component" value="Unassembled WGS sequence"/>
</dbReference>
<reference evidence="3 4" key="1">
    <citation type="submission" date="2024-07" db="EMBL/GenBank/DDBJ databases">
        <authorList>
            <person name="Thanompreechachai J."/>
            <person name="Duangmal K."/>
        </authorList>
    </citation>
    <scope>NUCLEOTIDE SEQUENCE [LARGE SCALE GENOMIC DNA]</scope>
    <source>
        <strain evidence="3 4">LSe6-4</strain>
    </source>
</reference>
<dbReference type="RefSeq" id="WP_370439606.1">
    <property type="nucleotide sequence ID" value="NZ_JBGFTU010000001.1"/>
</dbReference>
<dbReference type="PROSITE" id="PS51340">
    <property type="entry name" value="MOSC"/>
    <property type="match status" value="1"/>
</dbReference>
<feature type="domain" description="MOSC" evidence="2">
    <location>
        <begin position="31"/>
        <end position="173"/>
    </location>
</feature>
<dbReference type="EMBL" id="JBGFTU010000001">
    <property type="protein sequence ID" value="MEZ0163357.1"/>
    <property type="molecule type" value="Genomic_DNA"/>
</dbReference>
<dbReference type="InterPro" id="IPR005302">
    <property type="entry name" value="MoCF_Sase_C"/>
</dbReference>
<protein>
    <submittedName>
        <fullName evidence="3">MOSC domain-containing protein</fullName>
    </submittedName>
</protein>
<keyword evidence="4" id="KW-1185">Reference proteome</keyword>
<dbReference type="InterPro" id="IPR052353">
    <property type="entry name" value="Benzoxazolinone_Detox_Enz"/>
</dbReference>
<organism evidence="3 4">
    <name type="scientific">Kineococcus halophytocola</name>
    <dbReference type="NCBI Taxonomy" id="3234027"/>
    <lineage>
        <taxon>Bacteria</taxon>
        <taxon>Bacillati</taxon>
        <taxon>Actinomycetota</taxon>
        <taxon>Actinomycetes</taxon>
        <taxon>Kineosporiales</taxon>
        <taxon>Kineosporiaceae</taxon>
        <taxon>Kineococcus</taxon>
    </lineage>
</organism>
<evidence type="ECO:0000313" key="4">
    <source>
        <dbReference type="Proteomes" id="UP001565927"/>
    </source>
</evidence>
<dbReference type="Pfam" id="PF03473">
    <property type="entry name" value="MOSC"/>
    <property type="match status" value="1"/>
</dbReference>
<dbReference type="PANTHER" id="PTHR30212:SF2">
    <property type="entry name" value="PROTEIN YIIM"/>
    <property type="match status" value="1"/>
</dbReference>
<gene>
    <name evidence="3" type="ORF">AB2L27_01110</name>
</gene>
<accession>A0ABV4GXN5</accession>
<name>A0ABV4GXN5_9ACTN</name>
<proteinExistence type="predicted"/>
<evidence type="ECO:0000313" key="3">
    <source>
        <dbReference type="EMBL" id="MEZ0163357.1"/>
    </source>
</evidence>
<dbReference type="InterPro" id="IPR011037">
    <property type="entry name" value="Pyrv_Knase-like_insert_dom_sf"/>
</dbReference>
<dbReference type="SUPFAM" id="SSF50800">
    <property type="entry name" value="PK beta-barrel domain-like"/>
    <property type="match status" value="1"/>
</dbReference>
<dbReference type="Gene3D" id="2.40.33.20">
    <property type="entry name" value="PK beta-barrel domain-like"/>
    <property type="match status" value="1"/>
</dbReference>